<dbReference type="GO" id="GO:0015948">
    <property type="term" value="P:methanogenesis"/>
    <property type="evidence" value="ECO:0007669"/>
    <property type="project" value="UniProtKB-KW"/>
</dbReference>
<evidence type="ECO:0000256" key="6">
    <source>
        <dbReference type="ARBA" id="ARBA00022994"/>
    </source>
</evidence>
<keyword evidence="3" id="KW-0808">Transferase</keyword>
<dbReference type="Gene3D" id="3.20.20.210">
    <property type="match status" value="1"/>
</dbReference>
<dbReference type="AlphaFoldDB" id="A0AA96V7T9"/>
<evidence type="ECO:0000256" key="4">
    <source>
        <dbReference type="ARBA" id="ARBA00022723"/>
    </source>
</evidence>
<evidence type="ECO:0000313" key="9">
    <source>
        <dbReference type="Proteomes" id="UP001304970"/>
    </source>
</evidence>
<comment type="cofactor">
    <cofactor evidence="1">
        <name>Zn(2+)</name>
        <dbReference type="ChEBI" id="CHEBI:29105"/>
    </cofactor>
</comment>
<evidence type="ECO:0000256" key="1">
    <source>
        <dbReference type="ARBA" id="ARBA00001947"/>
    </source>
</evidence>
<dbReference type="EC" id="4.1.1.37" evidence="8"/>
<proteinExistence type="predicted"/>
<feature type="domain" description="Uroporphyrinogen decarboxylase (URO-D)" evidence="7">
    <location>
        <begin position="2"/>
        <end position="336"/>
    </location>
</feature>
<dbReference type="NCBIfam" id="TIGR01463">
    <property type="entry name" value="mtaA_cmuA"/>
    <property type="match status" value="1"/>
</dbReference>
<accession>A0AA96V7T9</accession>
<keyword evidence="5" id="KW-0862">Zinc</keyword>
<organism evidence="8 9">
    <name type="scientific">Methanolapillus ohkumae</name>
    <dbReference type="NCBI Taxonomy" id="3028298"/>
    <lineage>
        <taxon>Archaea</taxon>
        <taxon>Methanobacteriati</taxon>
        <taxon>Methanobacteriota</taxon>
        <taxon>Stenosarchaea group</taxon>
        <taxon>Methanomicrobia</taxon>
        <taxon>Methanosarcinales</taxon>
        <taxon>Methanosarcinaceae</taxon>
        <taxon>Methanolapillus</taxon>
    </lineage>
</organism>
<evidence type="ECO:0000313" key="8">
    <source>
        <dbReference type="EMBL" id="WNY27763.1"/>
    </source>
</evidence>
<keyword evidence="9" id="KW-1185">Reference proteome</keyword>
<dbReference type="GO" id="GO:0006779">
    <property type="term" value="P:porphyrin-containing compound biosynthetic process"/>
    <property type="evidence" value="ECO:0007669"/>
    <property type="project" value="InterPro"/>
</dbReference>
<sequence length="340" mass="36941">MKERFIRSLKREKVDKVPVCSVTQTGTVDLMHLSGAFWPDAHYDSEKMATLAIAAHKFAGLEAVRYPFSMFELPEAYGCEISTGTLDSQPHQLDFPVKDIQDISQLSLLEDLSKNQGISVIMDATTAIQKQLGDSAENVPIIAGVLGPAALSSCLCGVNNYLMWSLLEPDLFLELMNFCTKASLDYINLLYDAGVDAVLVVDSEAGPDLFPPPLFESVVVPIYKKMTSQMNGPSLLHMCGNATSILEPLGNSGFMAVSIEEKTNMAEASRIIGEKICLIGNVSPARTLLLETPDVIRKETKQCLKDGARILSPGCGIAPRTPLGNLKAFVSARDEYYSGL</sequence>
<keyword evidence="2" id="KW-0489">Methyltransferase</keyword>
<dbReference type="SUPFAM" id="SSF51726">
    <property type="entry name" value="UROD/MetE-like"/>
    <property type="match status" value="1"/>
</dbReference>
<dbReference type="InterPro" id="IPR038071">
    <property type="entry name" value="UROD/MetE-like_sf"/>
</dbReference>
<reference evidence="8 9" key="1">
    <citation type="submission" date="2023-07" db="EMBL/GenBank/DDBJ databases">
        <title>Closed genome sequence of Methanosarcinaceae archaeon Am2.</title>
        <authorList>
            <person name="Poehlein A."/>
            <person name="Protasov E."/>
            <person name="Platt K."/>
            <person name="Reeh H."/>
            <person name="Daniel R."/>
            <person name="Brune A."/>
        </authorList>
    </citation>
    <scope>NUCLEOTIDE SEQUENCE [LARGE SCALE GENOMIC DNA]</scope>
    <source>
        <strain evidence="8 9">Am2</strain>
    </source>
</reference>
<evidence type="ECO:0000259" key="7">
    <source>
        <dbReference type="Pfam" id="PF01208"/>
    </source>
</evidence>
<dbReference type="GO" id="GO:0006730">
    <property type="term" value="P:one-carbon metabolic process"/>
    <property type="evidence" value="ECO:0007669"/>
    <property type="project" value="InterPro"/>
</dbReference>
<keyword evidence="8" id="KW-0456">Lyase</keyword>
<dbReference type="Pfam" id="PF01208">
    <property type="entry name" value="URO-D"/>
    <property type="match status" value="1"/>
</dbReference>
<dbReference type="EMBL" id="CP131061">
    <property type="protein sequence ID" value="WNY27763.1"/>
    <property type="molecule type" value="Genomic_DNA"/>
</dbReference>
<dbReference type="CDD" id="cd03307">
    <property type="entry name" value="Mta_CmuA_like"/>
    <property type="match status" value="1"/>
</dbReference>
<evidence type="ECO:0000256" key="3">
    <source>
        <dbReference type="ARBA" id="ARBA00022679"/>
    </source>
</evidence>
<dbReference type="InterPro" id="IPR052024">
    <property type="entry name" value="Methanogen_methyltrans"/>
</dbReference>
<dbReference type="PANTHER" id="PTHR47099">
    <property type="entry name" value="METHYLCOBAMIDE:COM METHYLTRANSFERASE MTBA"/>
    <property type="match status" value="1"/>
</dbReference>
<dbReference type="NCBIfam" id="NF004889">
    <property type="entry name" value="PRK06252.1"/>
    <property type="match status" value="1"/>
</dbReference>
<dbReference type="GO" id="GO:0032259">
    <property type="term" value="P:methylation"/>
    <property type="evidence" value="ECO:0007669"/>
    <property type="project" value="UniProtKB-KW"/>
</dbReference>
<dbReference type="GO" id="GO:0008168">
    <property type="term" value="F:methyltransferase activity"/>
    <property type="evidence" value="ECO:0007669"/>
    <property type="project" value="UniProtKB-KW"/>
</dbReference>
<dbReference type="GO" id="GO:0046872">
    <property type="term" value="F:metal ion binding"/>
    <property type="evidence" value="ECO:0007669"/>
    <property type="project" value="UniProtKB-KW"/>
</dbReference>
<dbReference type="Proteomes" id="UP001304970">
    <property type="component" value="Chromosome"/>
</dbReference>
<dbReference type="PANTHER" id="PTHR47099:SF1">
    <property type="entry name" value="METHYLCOBAMIDE:COM METHYLTRANSFERASE MTBA"/>
    <property type="match status" value="1"/>
</dbReference>
<keyword evidence="6" id="KW-0484">Methanogenesis</keyword>
<evidence type="ECO:0000256" key="5">
    <source>
        <dbReference type="ARBA" id="ARBA00022833"/>
    </source>
</evidence>
<protein>
    <submittedName>
        <fullName evidence="8">Uroporphyrinogen decarboxylase</fullName>
        <ecNumber evidence="8">4.1.1.37</ecNumber>
    </submittedName>
</protein>
<gene>
    <name evidence="8" type="primary">hemE_8</name>
    <name evidence="8" type="ORF">MsAm2_15710</name>
</gene>
<evidence type="ECO:0000256" key="2">
    <source>
        <dbReference type="ARBA" id="ARBA00022603"/>
    </source>
</evidence>
<dbReference type="GO" id="GO:0004853">
    <property type="term" value="F:uroporphyrinogen decarboxylase activity"/>
    <property type="evidence" value="ECO:0007669"/>
    <property type="project" value="UniProtKB-EC"/>
</dbReference>
<dbReference type="InterPro" id="IPR006360">
    <property type="entry name" value="Mtase_MtaA_CmuA"/>
</dbReference>
<dbReference type="InterPro" id="IPR000257">
    <property type="entry name" value="Uroporphyrinogen_deCOase"/>
</dbReference>
<keyword evidence="4" id="KW-0479">Metal-binding</keyword>
<dbReference type="NCBIfam" id="NF040654">
    <property type="entry name" value="MtaA_Meth"/>
    <property type="match status" value="1"/>
</dbReference>
<name>A0AA96V7T9_9EURY</name>